<comment type="caution">
    <text evidence="5">The sequence shown here is derived from an EMBL/GenBank/DDBJ whole genome shotgun (WGS) entry which is preliminary data.</text>
</comment>
<name>A0A0L8ISR1_PSESX</name>
<dbReference type="PANTHER" id="PTHR11647">
    <property type="entry name" value="HYDRANTOINASE/DIHYDROPYRIMIDINASE FAMILY MEMBER"/>
    <property type="match status" value="1"/>
</dbReference>
<accession>A0A0L8ISR1</accession>
<gene>
    <name evidence="5" type="ORF">ALO91_02260</name>
</gene>
<dbReference type="SUPFAM" id="SSF51556">
    <property type="entry name" value="Metallo-dependent hydrolases"/>
    <property type="match status" value="1"/>
</dbReference>
<dbReference type="EMBL" id="LJPM01000433">
    <property type="protein sequence ID" value="KPW15208.1"/>
    <property type="molecule type" value="Genomic_DNA"/>
</dbReference>
<evidence type="ECO:0000259" key="4">
    <source>
        <dbReference type="Pfam" id="PF01979"/>
    </source>
</evidence>
<dbReference type="GO" id="GO:0016810">
    <property type="term" value="F:hydrolase activity, acting on carbon-nitrogen (but not peptide) bonds"/>
    <property type="evidence" value="ECO:0007669"/>
    <property type="project" value="InterPro"/>
</dbReference>
<comment type="cofactor">
    <cofactor evidence="1">
        <name>Zn(2+)</name>
        <dbReference type="ChEBI" id="CHEBI:29105"/>
    </cofactor>
</comment>
<dbReference type="SUPFAM" id="SSF51338">
    <property type="entry name" value="Composite domain of metallo-dependent hydrolases"/>
    <property type="match status" value="1"/>
</dbReference>
<dbReference type="InterPro" id="IPR019546">
    <property type="entry name" value="TAT_signal_bac_arc"/>
</dbReference>
<dbReference type="InterPro" id="IPR006311">
    <property type="entry name" value="TAT_signal"/>
</dbReference>
<dbReference type="InterPro" id="IPR006680">
    <property type="entry name" value="Amidohydro-rel"/>
</dbReference>
<dbReference type="Gene3D" id="3.20.20.140">
    <property type="entry name" value="Metal-dependent hydrolases"/>
    <property type="match status" value="1"/>
</dbReference>
<dbReference type="PROSITE" id="PS51318">
    <property type="entry name" value="TAT"/>
    <property type="match status" value="1"/>
</dbReference>
<dbReference type="Pfam" id="PF10518">
    <property type="entry name" value="TAT_signal"/>
    <property type="match status" value="1"/>
</dbReference>
<organism evidence="5 6">
    <name type="scientific">Pseudomonas syringae pv. aceris</name>
    <dbReference type="NCBI Taxonomy" id="199198"/>
    <lineage>
        <taxon>Bacteria</taxon>
        <taxon>Pseudomonadati</taxon>
        <taxon>Pseudomonadota</taxon>
        <taxon>Gammaproteobacteria</taxon>
        <taxon>Pseudomonadales</taxon>
        <taxon>Pseudomonadaceae</taxon>
        <taxon>Pseudomonas</taxon>
        <taxon>Pseudomonas syringae</taxon>
    </lineage>
</organism>
<evidence type="ECO:0000313" key="6">
    <source>
        <dbReference type="Proteomes" id="UP000050297"/>
    </source>
</evidence>
<evidence type="ECO:0000256" key="2">
    <source>
        <dbReference type="ARBA" id="ARBA00022729"/>
    </source>
</evidence>
<evidence type="ECO:0000256" key="3">
    <source>
        <dbReference type="SAM" id="SignalP"/>
    </source>
</evidence>
<dbReference type="PATRIC" id="fig|199198.4.peg.4784"/>
<feature type="chain" id="PRO_5009783726" description="Amidohydrolase-related domain-containing protein" evidence="3">
    <location>
        <begin position="30"/>
        <end position="173"/>
    </location>
</feature>
<dbReference type="Gene3D" id="2.30.40.10">
    <property type="entry name" value="Urease, subunit C, domain 1"/>
    <property type="match status" value="1"/>
</dbReference>
<dbReference type="InterPro" id="IPR011059">
    <property type="entry name" value="Metal-dep_hydrolase_composite"/>
</dbReference>
<sequence>MPISSTLDRRTVLKLGAAAGAALVLPASAQPGPAPDNGHLLIRNGTVVTMDPKLGILRGADVLIRDGAIRAVGTGLQAPGAQILDATGMIVIPGLVDSHWHLWNSFLRSSAPVPGGGAFFKAQLAFSKRYTPELGALGVQLGLAEAVNAGITTVNNWAHNLRGPASLKPNWPP</sequence>
<dbReference type="AlphaFoldDB" id="A0A0L8ISR1"/>
<protein>
    <recommendedName>
        <fullName evidence="4">Amidohydrolase-related domain-containing protein</fullName>
    </recommendedName>
</protein>
<evidence type="ECO:0000256" key="1">
    <source>
        <dbReference type="ARBA" id="ARBA00001947"/>
    </source>
</evidence>
<reference evidence="5 6" key="1">
    <citation type="submission" date="2015-09" db="EMBL/GenBank/DDBJ databases">
        <title>Genome announcement of multiple Pseudomonas syringae strains.</title>
        <authorList>
            <person name="Thakur S."/>
            <person name="Wang P.W."/>
            <person name="Gong Y."/>
            <person name="Weir B.S."/>
            <person name="Guttman D.S."/>
        </authorList>
    </citation>
    <scope>NUCLEOTIDE SEQUENCE [LARGE SCALE GENOMIC DNA]</scope>
    <source>
        <strain evidence="5 6">ICMP2802</strain>
    </source>
</reference>
<dbReference type="Pfam" id="PF01979">
    <property type="entry name" value="Amidohydro_1"/>
    <property type="match status" value="1"/>
</dbReference>
<dbReference type="InterPro" id="IPR050378">
    <property type="entry name" value="Metallo-dep_Hydrolases_sf"/>
</dbReference>
<evidence type="ECO:0000313" key="5">
    <source>
        <dbReference type="EMBL" id="KPW15208.1"/>
    </source>
</evidence>
<feature type="domain" description="Amidohydrolase-related" evidence="4">
    <location>
        <begin position="90"/>
        <end position="156"/>
    </location>
</feature>
<feature type="signal peptide" evidence="3">
    <location>
        <begin position="1"/>
        <end position="29"/>
    </location>
</feature>
<dbReference type="NCBIfam" id="TIGR01409">
    <property type="entry name" value="TAT_signal_seq"/>
    <property type="match status" value="1"/>
</dbReference>
<dbReference type="PANTHER" id="PTHR11647:SF1">
    <property type="entry name" value="COLLAPSIN RESPONSE MEDIATOR PROTEIN"/>
    <property type="match status" value="1"/>
</dbReference>
<dbReference type="RefSeq" id="WP_004407785.1">
    <property type="nucleotide sequence ID" value="NZ_LGAR01000081.1"/>
</dbReference>
<proteinExistence type="predicted"/>
<dbReference type="InterPro" id="IPR032466">
    <property type="entry name" value="Metal_Hydrolase"/>
</dbReference>
<dbReference type="Proteomes" id="UP000050297">
    <property type="component" value="Unassembled WGS sequence"/>
</dbReference>
<keyword evidence="2 3" id="KW-0732">Signal</keyword>